<evidence type="ECO:0000313" key="2">
    <source>
        <dbReference type="Proteomes" id="UP001333110"/>
    </source>
</evidence>
<name>A0AAN7NN92_MYCAM</name>
<dbReference type="Proteomes" id="UP001333110">
    <property type="component" value="Unassembled WGS sequence"/>
</dbReference>
<dbReference type="EMBL" id="JAUNZN010000002">
    <property type="protein sequence ID" value="KAK4827484.1"/>
    <property type="molecule type" value="Genomic_DNA"/>
</dbReference>
<protein>
    <submittedName>
        <fullName evidence="1">Uncharacterized protein</fullName>
    </submittedName>
</protein>
<sequence length="272" mass="30501">MHPSFKLEELHCGILKKPRSPQRSDGSLAMFSRTIEWFGLEGTLKIISFQRPCHGQGRLPLDQVAQSPIQPGLEHFQGWGIHSFPGQPVPAPFRYWKAARRCPQSLLFSRLNNPNSLSLSSQERCSSPRIIFVALLWTHSNSSMSFLCWGPQRLNAVLQAGSHESGVEEENHLPRPAGHCSFDAAQDMVGFLGCKCTLPRHDEPLIDQHPQALLLTAALNSNHTDARDRAVFDLLKWANMPKSILQPPGLIQVCIPIYERRFFAMLLITAPV</sequence>
<evidence type="ECO:0000313" key="1">
    <source>
        <dbReference type="EMBL" id="KAK4827484.1"/>
    </source>
</evidence>
<dbReference type="AlphaFoldDB" id="A0AAN7NN92"/>
<proteinExistence type="predicted"/>
<reference evidence="1 2" key="1">
    <citation type="journal article" date="2023" name="J. Hered.">
        <title>Chromosome-level genome of the wood stork (Mycteria americana) provides insight into avian chromosome evolution.</title>
        <authorList>
            <person name="Flamio R. Jr."/>
            <person name="Ramstad K.M."/>
        </authorList>
    </citation>
    <scope>NUCLEOTIDE SEQUENCE [LARGE SCALE GENOMIC DNA]</scope>
    <source>
        <strain evidence="1">JAX WOST 10</strain>
    </source>
</reference>
<keyword evidence="2" id="KW-1185">Reference proteome</keyword>
<organism evidence="1 2">
    <name type="scientific">Mycteria americana</name>
    <name type="common">Wood stork</name>
    <dbReference type="NCBI Taxonomy" id="33587"/>
    <lineage>
        <taxon>Eukaryota</taxon>
        <taxon>Metazoa</taxon>
        <taxon>Chordata</taxon>
        <taxon>Craniata</taxon>
        <taxon>Vertebrata</taxon>
        <taxon>Euteleostomi</taxon>
        <taxon>Archelosauria</taxon>
        <taxon>Archosauria</taxon>
        <taxon>Dinosauria</taxon>
        <taxon>Saurischia</taxon>
        <taxon>Theropoda</taxon>
        <taxon>Coelurosauria</taxon>
        <taxon>Aves</taxon>
        <taxon>Neognathae</taxon>
        <taxon>Neoaves</taxon>
        <taxon>Aequornithes</taxon>
        <taxon>Ciconiiformes</taxon>
        <taxon>Ciconiidae</taxon>
        <taxon>Mycteria</taxon>
    </lineage>
</organism>
<comment type="caution">
    <text evidence="1">The sequence shown here is derived from an EMBL/GenBank/DDBJ whole genome shotgun (WGS) entry which is preliminary data.</text>
</comment>
<accession>A0AAN7NN92</accession>
<gene>
    <name evidence="1" type="ORF">QYF61_018784</name>
</gene>